<evidence type="ECO:0000313" key="1">
    <source>
        <dbReference type="EMBL" id="OLP42423.1"/>
    </source>
</evidence>
<evidence type="ECO:0008006" key="3">
    <source>
        <dbReference type="Google" id="ProtNLM"/>
    </source>
</evidence>
<dbReference type="STRING" id="1867956.BJF95_13365"/>
<organism evidence="1 2">
    <name type="scientific">Rhizobium oryziradicis</name>
    <dbReference type="NCBI Taxonomy" id="1867956"/>
    <lineage>
        <taxon>Bacteria</taxon>
        <taxon>Pseudomonadati</taxon>
        <taxon>Pseudomonadota</taxon>
        <taxon>Alphaproteobacteria</taxon>
        <taxon>Hyphomicrobiales</taxon>
        <taxon>Rhizobiaceae</taxon>
        <taxon>Rhizobium/Agrobacterium group</taxon>
        <taxon>Rhizobium</taxon>
    </lineage>
</organism>
<accession>A0A1Q8ZKJ8</accession>
<comment type="caution">
    <text evidence="1">The sequence shown here is derived from an EMBL/GenBank/DDBJ whole genome shotgun (WGS) entry which is preliminary data.</text>
</comment>
<dbReference type="InterPro" id="IPR014985">
    <property type="entry name" value="WbqC"/>
</dbReference>
<dbReference type="Proteomes" id="UP000186894">
    <property type="component" value="Unassembled WGS sequence"/>
</dbReference>
<keyword evidence="2" id="KW-1185">Reference proteome</keyword>
<proteinExistence type="predicted"/>
<evidence type="ECO:0000313" key="2">
    <source>
        <dbReference type="Proteomes" id="UP000186894"/>
    </source>
</evidence>
<dbReference type="AlphaFoldDB" id="A0A1Q8ZKJ8"/>
<protein>
    <recommendedName>
        <fullName evidence="3">Glycine transferase</fullName>
    </recommendedName>
</protein>
<name>A0A1Q8ZKJ8_9HYPH</name>
<gene>
    <name evidence="1" type="ORF">BJF95_13365</name>
</gene>
<dbReference type="EMBL" id="MKIM01000033">
    <property type="protein sequence ID" value="OLP42423.1"/>
    <property type="molecule type" value="Genomic_DNA"/>
</dbReference>
<dbReference type="Pfam" id="PF08889">
    <property type="entry name" value="WbqC"/>
    <property type="match status" value="1"/>
</dbReference>
<reference evidence="1 2" key="1">
    <citation type="submission" date="2016-09" db="EMBL/GenBank/DDBJ databases">
        <title>Rhizobium oryziradicis sp. nov., isolated from the root of rice.</title>
        <authorList>
            <person name="Zhao J."/>
            <person name="Zhang X."/>
        </authorList>
    </citation>
    <scope>NUCLEOTIDE SEQUENCE [LARGE SCALE GENOMIC DNA]</scope>
    <source>
        <strain evidence="1 2">N19</strain>
    </source>
</reference>
<sequence length="237" mass="27389">MILGVMQPYFFPYLGHFQLIMATDRWVVFDLVRYNRKSWMNRNRILHPTDGWQYVSVPVSGPQDQLVSAVTMVDPDAALRRIQGQLEHYRGKAPYFHVVRDLVDAAFARTKGGKLRDLNIQTLSVVCEFLNIRFDWCIGSELDLDLSGVQHAGQWALEIADALNCVRYINPPGGRDIFRVDEWTAKGIELRFINPPVFQYPTGPYEYIENLSILDVLMWNKRESVREFIAGNIHVTE</sequence>
<dbReference type="OrthoDB" id="3611744at2"/>